<organism evidence="6 7">
    <name type="scientific">Plutella xylostella</name>
    <name type="common">Diamondback moth</name>
    <name type="synonym">Plutella maculipennis</name>
    <dbReference type="NCBI Taxonomy" id="51655"/>
    <lineage>
        <taxon>Eukaryota</taxon>
        <taxon>Metazoa</taxon>
        <taxon>Ecdysozoa</taxon>
        <taxon>Arthropoda</taxon>
        <taxon>Hexapoda</taxon>
        <taxon>Insecta</taxon>
        <taxon>Pterygota</taxon>
        <taxon>Neoptera</taxon>
        <taxon>Endopterygota</taxon>
        <taxon>Lepidoptera</taxon>
        <taxon>Glossata</taxon>
        <taxon>Ditrysia</taxon>
        <taxon>Yponomeutoidea</taxon>
        <taxon>Plutellidae</taxon>
        <taxon>Plutella</taxon>
    </lineage>
</organism>
<sequence length="1190" mass="130157">MPTVPWAIRIYKPFFPKSEPGSTDADDGPAPQGRLTVRLIEVTRLQVGAPHGTVRAALAVDSHGWMRLTVRLIEVTRLRWSQHWLCIHMDGYVPSCHKNRRFNLPSRYKPFFPKSEPGSTDGDDGPAPHGRLTVRLIEVTRLQVGAPHGTVGAALAVDSHGWVSLRRGVLVLDVTMPPVAGSLGLVCCQAVGGVLVDTVVPMSPAYRADLRRGDQVLAVDHKTVTHVAQVGKLLRAIERRAVTVRVRRGGASTQPRREDVVEPKKLRSNFSFRRVSEVMEGVRLQGMRAAGSKGSLQVVEPKKLRSNFSFRRVSEVMEGVRLQGMRAAGSKGSLQVIEPKKLRSNFSFRRVSKVMEGVRLQGMRAAGSKGSLQEEVVQPKILRSNFSFRRVSEVMEGVRLQGMRAAGSKGSLQPRREEVIEPKKLRSNFSFRRVSEVMEGVRLQGMRAAGSKGSLQESDSSPSRSVEPQQDADQAKPKTETIRPANKPEPGPGNFGLRKRRCSVENKSSDSSAGSTPPASGENTPLKQANKNKHDIPIIRTDSSECRMSSESILDEDQEVFETGGPRQSEHVEICQMFWTKSVPLKPIIPFDEETEFKLNENHKYLNINVWATVPGEKEEVLLGYLNIPLTVLLNACQDSTVPHHTKRYQFLPPDVDIKFSKSHKLASHPGFEPCLCFGDALVWCEWEGATGARAAPKTPPPPKFTQKATTAHDFVRTHFHRSTHCDFCNKKIWLKDAMQCRNCGLCCHKKCVTKCQETSPCVPKDGELITTDCDSIIDPDSEDEAERKDSLDVHEEGGSAMSALVAGLRRAGSAHSLSAPRGNAASRSLPPSPSHTPRKQSLDTLVNPFSNSGAVWLGGGGAAALLEPALRSALPPDALLAAARDAAPELAARLDPPLIHQMLSAVREELSSCDGGAGGGGDGDARACALTALMLHCCAAAQLAQSTDPAPDGGHTLPSYIFPELPQPATCVNCAADRAGRRDEYDGAPLPAEAEAPDARAPAMMICARLAGRAIIRVVGRCEDAQENRELDLSECQLMQVPDAVYHLMRHTELKSCDLSGNVITKIPPKFAVKFSLISELNLSNNQMARLPDELCTLACLQRLDISHNSFVSLPPIAAQCPSLHTVLAHHNQIIEVDVDRLARSRALEYVDLSDNPIPPRIHEQLKQLSRPSVSVSEREPEEWEDLIG</sequence>
<evidence type="ECO:0000259" key="5">
    <source>
        <dbReference type="PROSITE" id="PS50106"/>
    </source>
</evidence>
<proteinExistence type="predicted"/>
<keyword evidence="7" id="KW-1185">Reference proteome</keyword>
<dbReference type="InterPro" id="IPR039275">
    <property type="entry name" value="PDZD8"/>
</dbReference>
<gene>
    <name evidence="6" type="ORF">PLXY2_LOCUS4473</name>
</gene>
<reference evidence="6" key="1">
    <citation type="submission" date="2020-11" db="EMBL/GenBank/DDBJ databases">
        <authorList>
            <person name="Whiteford S."/>
        </authorList>
    </citation>
    <scope>NUCLEOTIDE SEQUENCE</scope>
</reference>
<dbReference type="PROSITE" id="PS50106">
    <property type="entry name" value="PDZ"/>
    <property type="match status" value="1"/>
</dbReference>
<dbReference type="PROSITE" id="PS00479">
    <property type="entry name" value="ZF_DAG_PE_1"/>
    <property type="match status" value="1"/>
</dbReference>
<feature type="compositionally biased region" description="Polar residues" evidence="3">
    <location>
        <begin position="509"/>
        <end position="529"/>
    </location>
</feature>
<evidence type="ECO:0000313" key="7">
    <source>
        <dbReference type="Proteomes" id="UP000653454"/>
    </source>
</evidence>
<dbReference type="InterPro" id="IPR041489">
    <property type="entry name" value="PDZ_6"/>
</dbReference>
<evidence type="ECO:0000256" key="1">
    <source>
        <dbReference type="ARBA" id="ARBA00022723"/>
    </source>
</evidence>
<feature type="region of interest" description="Disordered" evidence="3">
    <location>
        <begin position="447"/>
        <end position="535"/>
    </location>
</feature>
<dbReference type="InterPro" id="IPR002219">
    <property type="entry name" value="PKC_DAG/PE"/>
</dbReference>
<evidence type="ECO:0000313" key="6">
    <source>
        <dbReference type="EMBL" id="CAG9110124.1"/>
    </source>
</evidence>
<dbReference type="SUPFAM" id="SSF57889">
    <property type="entry name" value="Cysteine-rich domain"/>
    <property type="match status" value="1"/>
</dbReference>
<dbReference type="Pfam" id="PF13855">
    <property type="entry name" value="LRR_8"/>
    <property type="match status" value="1"/>
</dbReference>
<name>A0A8S4E4Y1_PLUXY</name>
<dbReference type="PANTHER" id="PTHR21519">
    <property type="entry name" value="PDZ DOMAIN-CONTAINING PROTEIN 8"/>
    <property type="match status" value="1"/>
</dbReference>
<dbReference type="SMART" id="SM00228">
    <property type="entry name" value="PDZ"/>
    <property type="match status" value="1"/>
</dbReference>
<dbReference type="GO" id="GO:1990456">
    <property type="term" value="P:mitochondrion-endoplasmic reticulum membrane tethering"/>
    <property type="evidence" value="ECO:0007669"/>
    <property type="project" value="InterPro"/>
</dbReference>
<dbReference type="GO" id="GO:0044233">
    <property type="term" value="C:mitochondria-associated endoplasmic reticulum membrane contact site"/>
    <property type="evidence" value="ECO:0007669"/>
    <property type="project" value="InterPro"/>
</dbReference>
<dbReference type="SUPFAM" id="SSF52075">
    <property type="entry name" value="Outer arm dynein light chain 1"/>
    <property type="match status" value="1"/>
</dbReference>
<feature type="domain" description="Phorbol-ester/DAG-type" evidence="4">
    <location>
        <begin position="712"/>
        <end position="762"/>
    </location>
</feature>
<dbReference type="SMART" id="SM00109">
    <property type="entry name" value="C1"/>
    <property type="match status" value="1"/>
</dbReference>
<feature type="compositionally biased region" description="Polar residues" evidence="3">
    <location>
        <begin position="453"/>
        <end position="472"/>
    </location>
</feature>
<dbReference type="InterPro" id="IPR001611">
    <property type="entry name" value="Leu-rich_rpt"/>
</dbReference>
<dbReference type="GO" id="GO:0005739">
    <property type="term" value="C:mitochondrion"/>
    <property type="evidence" value="ECO:0007669"/>
    <property type="project" value="GOC"/>
</dbReference>
<dbReference type="PROSITE" id="PS50081">
    <property type="entry name" value="ZF_DAG_PE_2"/>
    <property type="match status" value="1"/>
</dbReference>
<dbReference type="InterPro" id="IPR046349">
    <property type="entry name" value="C1-like_sf"/>
</dbReference>
<dbReference type="Gene3D" id="2.30.42.10">
    <property type="match status" value="1"/>
</dbReference>
<dbReference type="Pfam" id="PF17820">
    <property type="entry name" value="PDZ_6"/>
    <property type="match status" value="1"/>
</dbReference>
<dbReference type="EMBL" id="CAJHNJ030000012">
    <property type="protein sequence ID" value="CAG9110124.1"/>
    <property type="molecule type" value="Genomic_DNA"/>
</dbReference>
<dbReference type="PANTHER" id="PTHR21519:SF1">
    <property type="entry name" value="PDZ DOMAIN-CONTAINING PROTEIN 8"/>
    <property type="match status" value="1"/>
</dbReference>
<dbReference type="CDD" id="cd20825">
    <property type="entry name" value="C1_PDZD8"/>
    <property type="match status" value="1"/>
</dbReference>
<keyword evidence="2" id="KW-0862">Zinc</keyword>
<dbReference type="GO" id="GO:0046872">
    <property type="term" value="F:metal ion binding"/>
    <property type="evidence" value="ECO:0007669"/>
    <property type="project" value="UniProtKB-KW"/>
</dbReference>
<keyword evidence="1" id="KW-0479">Metal-binding</keyword>
<evidence type="ECO:0000256" key="3">
    <source>
        <dbReference type="SAM" id="MobiDB-lite"/>
    </source>
</evidence>
<dbReference type="Proteomes" id="UP000653454">
    <property type="component" value="Unassembled WGS sequence"/>
</dbReference>
<protein>
    <submittedName>
        <fullName evidence="6">(diamondback moth) hypothetical protein</fullName>
    </submittedName>
</protein>
<dbReference type="InterPro" id="IPR001478">
    <property type="entry name" value="PDZ"/>
</dbReference>
<dbReference type="GO" id="GO:0051560">
    <property type="term" value="P:mitochondrial calcium ion homeostasis"/>
    <property type="evidence" value="ECO:0007669"/>
    <property type="project" value="InterPro"/>
</dbReference>
<dbReference type="AlphaFoldDB" id="A0A8S4E4Y1"/>
<evidence type="ECO:0000256" key="2">
    <source>
        <dbReference type="ARBA" id="ARBA00022833"/>
    </source>
</evidence>
<feature type="domain" description="PDZ" evidence="5">
    <location>
        <begin position="173"/>
        <end position="248"/>
    </location>
</feature>
<dbReference type="SUPFAM" id="SSF50156">
    <property type="entry name" value="PDZ domain-like"/>
    <property type="match status" value="1"/>
</dbReference>
<evidence type="ECO:0000259" key="4">
    <source>
        <dbReference type="PROSITE" id="PS50081"/>
    </source>
</evidence>
<dbReference type="Gene3D" id="3.80.10.10">
    <property type="entry name" value="Ribonuclease Inhibitor"/>
    <property type="match status" value="1"/>
</dbReference>
<dbReference type="Pfam" id="PF00130">
    <property type="entry name" value="C1_1"/>
    <property type="match status" value="1"/>
</dbReference>
<comment type="caution">
    <text evidence="6">The sequence shown here is derived from an EMBL/GenBank/DDBJ whole genome shotgun (WGS) entry which is preliminary data.</text>
</comment>
<dbReference type="InterPro" id="IPR036034">
    <property type="entry name" value="PDZ_sf"/>
</dbReference>
<accession>A0A8S4E4Y1</accession>
<dbReference type="Gene3D" id="3.30.60.20">
    <property type="match status" value="1"/>
</dbReference>
<feature type="region of interest" description="Disordered" evidence="3">
    <location>
        <begin position="816"/>
        <end position="845"/>
    </location>
</feature>
<dbReference type="InterPro" id="IPR032675">
    <property type="entry name" value="LRR_dom_sf"/>
</dbReference>